<dbReference type="PANTHER" id="PTHR48037:SF1">
    <property type="entry name" value="RRM DOMAIN-CONTAINING PROTEIN"/>
    <property type="match status" value="1"/>
</dbReference>
<dbReference type="InterPro" id="IPR035979">
    <property type="entry name" value="RBD_domain_sf"/>
</dbReference>
<dbReference type="OMA" id="FVMFETD"/>
<dbReference type="Proteomes" id="UP000000702">
    <property type="component" value="Unassembled WGS sequence"/>
</dbReference>
<feature type="region of interest" description="Disordered" evidence="2">
    <location>
        <begin position="322"/>
        <end position="366"/>
    </location>
</feature>
<evidence type="ECO:0000313" key="4">
    <source>
        <dbReference type="EMBL" id="CCD17501.1"/>
    </source>
</evidence>
<proteinExistence type="predicted"/>
<reference evidence="4 5" key="2">
    <citation type="journal article" date="2012" name="Proc. Natl. Acad. Sci. U.S.A.">
        <title>Antigenic diversity is generated by distinct evolutionary mechanisms in African trypanosome species.</title>
        <authorList>
            <person name="Jackson A.P."/>
            <person name="Berry A."/>
            <person name="Aslett M."/>
            <person name="Allison H.C."/>
            <person name="Burton P."/>
            <person name="Vavrova-Anderson J."/>
            <person name="Brown R."/>
            <person name="Browne H."/>
            <person name="Corton N."/>
            <person name="Hauser H."/>
            <person name="Gamble J."/>
            <person name="Gilderthorp R."/>
            <person name="Marcello L."/>
            <person name="McQuillan J."/>
            <person name="Otto T.D."/>
            <person name="Quail M.A."/>
            <person name="Sanders M.J."/>
            <person name="van Tonder A."/>
            <person name="Ginger M.L."/>
            <person name="Field M.C."/>
            <person name="Barry J.D."/>
            <person name="Hertz-Fowler C."/>
            <person name="Berriman M."/>
        </authorList>
    </citation>
    <scope>NUCLEOTIDE SEQUENCE [LARGE SCALE GENOMIC DNA]</scope>
    <source>
        <strain evidence="4 5">IL3000</strain>
    </source>
</reference>
<accession>F9WJJ6</accession>
<organism evidence="4 5">
    <name type="scientific">Trypanosoma congolense (strain IL3000)</name>
    <dbReference type="NCBI Taxonomy" id="1068625"/>
    <lineage>
        <taxon>Eukaryota</taxon>
        <taxon>Discoba</taxon>
        <taxon>Euglenozoa</taxon>
        <taxon>Kinetoplastea</taxon>
        <taxon>Metakinetoplastina</taxon>
        <taxon>Trypanosomatida</taxon>
        <taxon>Trypanosomatidae</taxon>
        <taxon>Trypanosoma</taxon>
        <taxon>Nannomonas</taxon>
    </lineage>
</organism>
<dbReference type="InterPro" id="IPR003954">
    <property type="entry name" value="RRM_euk-type"/>
</dbReference>
<dbReference type="PANTHER" id="PTHR48037">
    <property type="entry name" value="ATPASE E1"/>
    <property type="match status" value="1"/>
</dbReference>
<evidence type="ECO:0000256" key="2">
    <source>
        <dbReference type="SAM" id="MobiDB-lite"/>
    </source>
</evidence>
<dbReference type="InterPro" id="IPR000504">
    <property type="entry name" value="RRM_dom"/>
</dbReference>
<dbReference type="InterPro" id="IPR012677">
    <property type="entry name" value="Nucleotide-bd_a/b_plait_sf"/>
</dbReference>
<dbReference type="SMART" id="SM00361">
    <property type="entry name" value="RRM_1"/>
    <property type="match status" value="2"/>
</dbReference>
<evidence type="ECO:0000256" key="1">
    <source>
        <dbReference type="PROSITE-ProRule" id="PRU00176"/>
    </source>
</evidence>
<feature type="domain" description="RRM" evidence="3">
    <location>
        <begin position="218"/>
        <end position="296"/>
    </location>
</feature>
<dbReference type="SMART" id="SM00360">
    <property type="entry name" value="RRM"/>
    <property type="match status" value="2"/>
</dbReference>
<dbReference type="Pfam" id="PF00076">
    <property type="entry name" value="RRM_1"/>
    <property type="match status" value="2"/>
</dbReference>
<dbReference type="EMBL" id="CAEQ01002735">
    <property type="protein sequence ID" value="CCD17501.1"/>
    <property type="molecule type" value="Genomic_DNA"/>
</dbReference>
<comment type="caution">
    <text evidence="4">The sequence shown here is derived from an EMBL/GenBank/DDBJ whole genome shotgun (WGS) entry which is preliminary data.</text>
</comment>
<dbReference type="GO" id="GO:0003723">
    <property type="term" value="F:RNA binding"/>
    <property type="evidence" value="ECO:0007669"/>
    <property type="project" value="UniProtKB-UniRule"/>
</dbReference>
<name>F9WJJ6_TRYCI</name>
<keyword evidence="1" id="KW-0694">RNA-binding</keyword>
<dbReference type="PROSITE" id="PS50102">
    <property type="entry name" value="RRM"/>
    <property type="match status" value="2"/>
</dbReference>
<sequence>MEFLPTTVTEGCALLCDASGNTVPADNFGGLNSSLQNMGFAELLNSKIRGAGDQYISAEKCTAEEGFHGGCDDPQGDYLAPGEGTADDLRQSYFFAMQRYLLDDANADSPDLGGIMQSSSTSTFATACESTEYPSTTISTGNDVGDTLTTNPFNFTDSQYCPSDDNSCNDSMWLNQSLHSSASSFGSGVLGTCKGSRPSSLSRPPRGQHPTSRLTIRKNVYVSELPAHWNTEKLRSVCSAYGSIVSAKVIHDNKTNESRGYGFVMFETDEQAALCVRSLNSCQIEGRQMSCRFAHEKAMPSFAHEDYVPWRDLASHLRPSVPGAAKTKRMKGEPQQHQSQQEEEQQRSSSSLQDMEPSRTGRGTLFADYPRPVLQRSHNVFIQGLPLQWNTDKLRSLCGAFGKVELAKVVRDAATSLSCGHGFVLFEREESAALCVERLNGVTIEGRTLACRLAREKRSVRSSAPVAPTRPQTKEFVNGQPQTVMRLVDGQSKSTVPLQSVAGYNKWPGVALSSSCPTALFSQSPLLIAGSISPLMGISPVIAPLATSGVPLADLQEAPHGVQGIGCNVAGLPCFIAVPYRQTRIVSGFGSSDLGDFTTLT</sequence>
<dbReference type="AlphaFoldDB" id="F9WJJ6"/>
<dbReference type="SUPFAM" id="SSF54928">
    <property type="entry name" value="RNA-binding domain, RBD"/>
    <property type="match status" value="2"/>
</dbReference>
<reference evidence="5" key="1">
    <citation type="submission" date="2011-07" db="EMBL/GenBank/DDBJ databases">
        <title>Divergent evolution of antigenic variation in African trypanosomes.</title>
        <authorList>
            <person name="Jackson A.P."/>
            <person name="Berry A."/>
            <person name="Allison H.C."/>
            <person name="Burton P."/>
            <person name="Anderson J."/>
            <person name="Aslett M."/>
            <person name="Brown R."/>
            <person name="Corton N."/>
            <person name="Harris D."/>
            <person name="Hauser H."/>
            <person name="Gamble J."/>
            <person name="Gilderthorp R."/>
            <person name="McQuillan J."/>
            <person name="Quail M.A."/>
            <person name="Sanders M."/>
            <person name="Van Tonder A."/>
            <person name="Ginger M.L."/>
            <person name="Donelson J.E."/>
            <person name="Field M.C."/>
            <person name="Barry J.D."/>
            <person name="Berriman M."/>
            <person name="Hertz-Fowler C."/>
        </authorList>
    </citation>
    <scope>NUCLEOTIDE SEQUENCE [LARGE SCALE GENOMIC DNA]</scope>
    <source>
        <strain evidence="5">IL3000</strain>
    </source>
</reference>
<evidence type="ECO:0000313" key="5">
    <source>
        <dbReference type="Proteomes" id="UP000000702"/>
    </source>
</evidence>
<gene>
    <name evidence="4" type="ORF">TCIL3000_0_23180</name>
</gene>
<feature type="domain" description="RRM" evidence="3">
    <location>
        <begin position="378"/>
        <end position="456"/>
    </location>
</feature>
<evidence type="ECO:0000259" key="3">
    <source>
        <dbReference type="PROSITE" id="PS50102"/>
    </source>
</evidence>
<dbReference type="VEuPathDB" id="TriTrypDB:TcIL3000_0_23180"/>
<keyword evidence="5" id="KW-1185">Reference proteome</keyword>
<dbReference type="Gene3D" id="3.30.70.330">
    <property type="match status" value="2"/>
</dbReference>
<protein>
    <submittedName>
        <fullName evidence="4">WGS project CAEQ00000000 data, annotated contig 919</fullName>
    </submittedName>
</protein>